<reference evidence="3" key="1">
    <citation type="submission" date="2022-11" db="UniProtKB">
        <authorList>
            <consortium name="WormBaseParasite"/>
        </authorList>
    </citation>
    <scope>IDENTIFICATION</scope>
</reference>
<proteinExistence type="predicted"/>
<feature type="compositionally biased region" description="Acidic residues" evidence="1">
    <location>
        <begin position="1"/>
        <end position="11"/>
    </location>
</feature>
<name>A0A915DU51_9BILA</name>
<evidence type="ECO:0000256" key="1">
    <source>
        <dbReference type="SAM" id="MobiDB-lite"/>
    </source>
</evidence>
<dbReference type="WBParaSite" id="jg2285">
    <property type="protein sequence ID" value="jg2285"/>
    <property type="gene ID" value="jg2285"/>
</dbReference>
<dbReference type="AlphaFoldDB" id="A0A915DU51"/>
<evidence type="ECO:0000313" key="3">
    <source>
        <dbReference type="WBParaSite" id="jg2285"/>
    </source>
</evidence>
<evidence type="ECO:0000313" key="2">
    <source>
        <dbReference type="Proteomes" id="UP000887574"/>
    </source>
</evidence>
<organism evidence="2 3">
    <name type="scientific">Ditylenchus dipsaci</name>
    <dbReference type="NCBI Taxonomy" id="166011"/>
    <lineage>
        <taxon>Eukaryota</taxon>
        <taxon>Metazoa</taxon>
        <taxon>Ecdysozoa</taxon>
        <taxon>Nematoda</taxon>
        <taxon>Chromadorea</taxon>
        <taxon>Rhabditida</taxon>
        <taxon>Tylenchina</taxon>
        <taxon>Tylenchomorpha</taxon>
        <taxon>Sphaerularioidea</taxon>
        <taxon>Anguinidae</taxon>
        <taxon>Anguininae</taxon>
        <taxon>Ditylenchus</taxon>
    </lineage>
</organism>
<feature type="region of interest" description="Disordered" evidence="1">
    <location>
        <begin position="1"/>
        <end position="31"/>
    </location>
</feature>
<feature type="compositionally biased region" description="Low complexity" evidence="1">
    <location>
        <begin position="18"/>
        <end position="31"/>
    </location>
</feature>
<keyword evidence="2" id="KW-1185">Reference proteome</keyword>
<protein>
    <submittedName>
        <fullName evidence="3">Uncharacterized protein</fullName>
    </submittedName>
</protein>
<dbReference type="Proteomes" id="UP000887574">
    <property type="component" value="Unplaced"/>
</dbReference>
<sequence length="96" mass="9962">MEIDFTADDDVDGHLTMSSPPALSVPATTAPASATAQMQALNVGVAPTTPTSAAKKMIRINRAVVTRTNNVIKKTQNGSSITVVKKVAASDVVKKI</sequence>
<accession>A0A915DU51</accession>